<dbReference type="SUPFAM" id="SSF53335">
    <property type="entry name" value="S-adenosyl-L-methionine-dependent methyltransferases"/>
    <property type="match status" value="1"/>
</dbReference>
<evidence type="ECO:0000313" key="2">
    <source>
        <dbReference type="EMBL" id="KAF2763087.1"/>
    </source>
</evidence>
<dbReference type="GO" id="GO:0032259">
    <property type="term" value="P:methylation"/>
    <property type="evidence" value="ECO:0007669"/>
    <property type="project" value="UniProtKB-KW"/>
</dbReference>
<evidence type="ECO:0000313" key="3">
    <source>
        <dbReference type="Proteomes" id="UP000799437"/>
    </source>
</evidence>
<keyword evidence="3" id="KW-1185">Reference proteome</keyword>
<dbReference type="GO" id="GO:0008168">
    <property type="term" value="F:methyltransferase activity"/>
    <property type="evidence" value="ECO:0007669"/>
    <property type="project" value="UniProtKB-KW"/>
</dbReference>
<dbReference type="RefSeq" id="XP_033605538.1">
    <property type="nucleotide sequence ID" value="XM_033740166.1"/>
</dbReference>
<feature type="compositionally biased region" description="Basic and acidic residues" evidence="1">
    <location>
        <begin position="1"/>
        <end position="11"/>
    </location>
</feature>
<protein>
    <submittedName>
        <fullName evidence="2">S-adenosyl-L-methionine-dependent methyltransferase</fullName>
    </submittedName>
</protein>
<keyword evidence="2" id="KW-0808">Transferase</keyword>
<dbReference type="Gene3D" id="3.40.50.150">
    <property type="entry name" value="Vaccinia Virus protein VP39"/>
    <property type="match status" value="1"/>
</dbReference>
<dbReference type="EMBL" id="ML996565">
    <property type="protein sequence ID" value="KAF2763087.1"/>
    <property type="molecule type" value="Genomic_DNA"/>
</dbReference>
<sequence>MAGDAAADHQSDPQPANSPDATDVQEDYLQPGPEPSDDGFSDAGYGDSSDRSSLTSVSSHLLRGVSENGRTYAAYGKEEYGMPMDEREMDRIDMSHAKYYMLLDKKRFLAPIPEDTQRILDLGTGTGIWCIDVADEYPAAEVIGVDIAPIQPQWVPPNCHFELDDIEADWTWRAQSFDFIHQRDLLFAIHDFPKLIRQSYHHLKPGGWIEFQSIHGVLGCDDDSLPPDSHFRRYDSLIRAAARHVKTPLEDPAMFKRWMEEAGFEAVVERRFKIPSNPWPKDGKYKLIGMFEMENFLNGLEGMSLRLFQKGLGWSAQETSVFLAGVRKEIQNLRYHPYYPFYVVYGRKPLNAS</sequence>
<keyword evidence="2" id="KW-0489">Methyltransferase</keyword>
<dbReference type="Pfam" id="PF13489">
    <property type="entry name" value="Methyltransf_23"/>
    <property type="match status" value="1"/>
</dbReference>
<dbReference type="CDD" id="cd02440">
    <property type="entry name" value="AdoMet_MTases"/>
    <property type="match status" value="1"/>
</dbReference>
<feature type="region of interest" description="Disordered" evidence="1">
    <location>
        <begin position="1"/>
        <end position="60"/>
    </location>
</feature>
<dbReference type="InterPro" id="IPR029063">
    <property type="entry name" value="SAM-dependent_MTases_sf"/>
</dbReference>
<dbReference type="PANTHER" id="PTHR43591:SF24">
    <property type="entry name" value="2-METHOXY-6-POLYPRENYL-1,4-BENZOQUINOL METHYLASE, MITOCHONDRIAL"/>
    <property type="match status" value="1"/>
</dbReference>
<dbReference type="PANTHER" id="PTHR43591">
    <property type="entry name" value="METHYLTRANSFERASE"/>
    <property type="match status" value="1"/>
</dbReference>
<dbReference type="OrthoDB" id="2013972at2759"/>
<reference evidence="2" key="1">
    <citation type="journal article" date="2020" name="Stud. Mycol.">
        <title>101 Dothideomycetes genomes: a test case for predicting lifestyles and emergence of pathogens.</title>
        <authorList>
            <person name="Haridas S."/>
            <person name="Albert R."/>
            <person name="Binder M."/>
            <person name="Bloem J."/>
            <person name="Labutti K."/>
            <person name="Salamov A."/>
            <person name="Andreopoulos B."/>
            <person name="Baker S."/>
            <person name="Barry K."/>
            <person name="Bills G."/>
            <person name="Bluhm B."/>
            <person name="Cannon C."/>
            <person name="Castanera R."/>
            <person name="Culley D."/>
            <person name="Daum C."/>
            <person name="Ezra D."/>
            <person name="Gonzalez J."/>
            <person name="Henrissat B."/>
            <person name="Kuo A."/>
            <person name="Liang C."/>
            <person name="Lipzen A."/>
            <person name="Lutzoni F."/>
            <person name="Magnuson J."/>
            <person name="Mondo S."/>
            <person name="Nolan M."/>
            <person name="Ohm R."/>
            <person name="Pangilinan J."/>
            <person name="Park H.-J."/>
            <person name="Ramirez L."/>
            <person name="Alfaro M."/>
            <person name="Sun H."/>
            <person name="Tritt A."/>
            <person name="Yoshinaga Y."/>
            <person name="Zwiers L.-H."/>
            <person name="Turgeon B."/>
            <person name="Goodwin S."/>
            <person name="Spatafora J."/>
            <person name="Crous P."/>
            <person name="Grigoriev I."/>
        </authorList>
    </citation>
    <scope>NUCLEOTIDE SEQUENCE</scope>
    <source>
        <strain evidence="2">CBS 121739</strain>
    </source>
</reference>
<gene>
    <name evidence="2" type="ORF">EJ05DRAFT_25096</name>
</gene>
<evidence type="ECO:0000256" key="1">
    <source>
        <dbReference type="SAM" id="MobiDB-lite"/>
    </source>
</evidence>
<accession>A0A6A6WLK6</accession>
<dbReference type="AlphaFoldDB" id="A0A6A6WLK6"/>
<feature type="compositionally biased region" description="Low complexity" evidence="1">
    <location>
        <begin position="51"/>
        <end position="60"/>
    </location>
</feature>
<organism evidence="2 3">
    <name type="scientific">Pseudovirgaria hyperparasitica</name>
    <dbReference type="NCBI Taxonomy" id="470096"/>
    <lineage>
        <taxon>Eukaryota</taxon>
        <taxon>Fungi</taxon>
        <taxon>Dikarya</taxon>
        <taxon>Ascomycota</taxon>
        <taxon>Pezizomycotina</taxon>
        <taxon>Dothideomycetes</taxon>
        <taxon>Dothideomycetes incertae sedis</taxon>
        <taxon>Acrospermales</taxon>
        <taxon>Acrospermaceae</taxon>
        <taxon>Pseudovirgaria</taxon>
    </lineage>
</organism>
<dbReference type="Proteomes" id="UP000799437">
    <property type="component" value="Unassembled WGS sequence"/>
</dbReference>
<proteinExistence type="predicted"/>
<name>A0A6A6WLK6_9PEZI</name>
<dbReference type="GeneID" id="54481220"/>